<feature type="region of interest" description="Disordered" evidence="11">
    <location>
        <begin position="1692"/>
        <end position="1732"/>
    </location>
</feature>
<feature type="compositionally biased region" description="Basic and acidic residues" evidence="11">
    <location>
        <begin position="48"/>
        <end position="58"/>
    </location>
</feature>
<name>A0A6G0JBG8_LARCR</name>
<feature type="compositionally biased region" description="Low complexity" evidence="11">
    <location>
        <begin position="117"/>
        <end position="132"/>
    </location>
</feature>
<evidence type="ECO:0000313" key="15">
    <source>
        <dbReference type="Proteomes" id="UP000424527"/>
    </source>
</evidence>
<sequence length="1844" mass="202193">MITATGGELAACQPLEGAVVPVTKRCGFLGRQTGGERSFEEDVSGLAGKHERETRRDPYPWLNHPKPEASTLLWKLKDCFSTYETTSLHHRDKENNYMDNRKAVLELKDVPPPPPHHTSSSQSSQPFSSLAPLPLPPPCLPPPQLTQDSHQPPPPPQQHQEGASPKVSICTQCDYCRTDGYGLLGGGGVVGSSSSVAGVVSVYMAPSSVGAPISSSRSDSCSVASSVHQYKHNLSCGSGGEVLDPLLSLGYKPQLLSSVATSQPISSHPYLSCCSGLLHTYPSAPLSCSQPSLFTPSAPLASSLPCVSTLPTPLHGSCLASSGYYTCGVDCCPSARRSQRSTLGDHPTTTTITTTTTSAHFCSNPMHLNVERTVCVKGAHYCQDCLLKPMNGLPSESDKVWPNIPVPHTAPIPIPICNGCGTSSDSMMLMPSTSLGKTGQKYGSPESSGPENIPPVGVFWDIENCSVPSGRSAAAVVQRIRSRFFQGHREAEFICVCDISKESKAVIQELNNCQVTVAHINATAKNAADDKLRQSLRRFAETHTAPATVVLVSSDVNFASELSDLRHRHGFQVILVHGNHTSSALLQHANCHVAFQEITADLPPRMLVKAQPSFNLLYAHNLPVNCDKSLRNAVKLRLRRLSDNCGGKVLGMSQGTAVLRFGSPEAAARARKRMENEDVFGHRISLSFSPRPRDDASPEPELQSRSHHLLQPQTLPQTSQNQDSVFAPPPTISSFSFLPLEKPRSPRRPRRTTRPCHTPGPVPERPYSPRRGCSGPPGGAPAKPHQELGSLEGKPRMGFHLPEKGRTASSSPHSNGETGVLDQLSKPVLTGESIYRRRREGSNPRSVTESPVEQVDRSSGEFQISTPSAFSKLNLHRSFSPLVLSQGSWSSRSASPCLSSRSSPLLTAPRSPCPEGPPQPFSDGAEVQVANLDYRMSRKDLQQTLHDTFSRYGRVKAVELSPHTDYQLKATIQMLFLQQAISAVSALHRYKIGGKRIQVSLITGGNNKSLAMLSTEIISILQDAPANCLPLFKFTEIYEKKYSRKLVVGDLYRLPEVVAVREQGGSRLVCLLPSSLIRQSPLGSSQSQEGSSSTSGSPVVFEELEYHEPVCRQHYTQQDFSEADFDPDSYKIPFVVMSLSTLASEVHSLLQSHEGTLPLLSFPECYAAKFSPLQLGNETLEGGVSLEHLITCVPSITIVTAQNGFKVIKWIHNKPPAPNSEPWIQRCKSPVGNPQLIQFSREIIDLLKSQPSCIMPMSKFIPSYHHHFAKQCRVSDYGYSKLLELLEAVPHVLQILGMGTKRLLTLTHRAQVKRFTQDLLKLLKFQASKQVAIKDFMQAYHWCFSRDWRIIDYGICDLMDLLTEIPDTTITITHQDTDTVISVPKRERTVEEMERTKQFGKEVVDLLRHQPHCRMPFSNSWSSSRRSPDILMVLECGEEKVLTLTEVERIKALAAQLVKLLRAQKNSSLPVSQLLTEYSKTFGYGLRLQDYDASSLPALLTKLCHVVKVVDGSEGREVQLINRKSLRSLTSQLLSLLMSQEEDQVNNGLRVDVLSEQYRTVHGALLNPCEYGFLSLSELLKSLPYLVELYHEESDDNNAGVTAGGRGEDWVRLTRLYQFARNIRALLHTYHYNQIFLTEFQGAYNKFTGCSLEPRSYGYISVDELLSAIPQVVWIKGHGRKRIIVLKNDMKARASSSAPNSPQPEENMESPRDSPVSSTSGAQSPDGDTASESELLCLTSPVDLLCGPVPSCLPSPQLHPDPILLQETDLIHFEKTPPPPESEPAVAAVAGSTSELLGSTENSAATKPPPPPDMKTPLSAESPSRRATRSRIKLAANFSFTAGL</sequence>
<dbReference type="InterPro" id="IPR012677">
    <property type="entry name" value="Nucleotide-bd_a/b_plait_sf"/>
</dbReference>
<keyword evidence="8" id="KW-0469">Meiosis</keyword>
<dbReference type="PROSITE" id="PS51644">
    <property type="entry name" value="HTH_OST"/>
    <property type="match status" value="6"/>
</dbReference>
<feature type="domain" description="HTH OST-type" evidence="13">
    <location>
        <begin position="1449"/>
        <end position="1524"/>
    </location>
</feature>
<evidence type="ECO:0000313" key="14">
    <source>
        <dbReference type="EMBL" id="KAE8300947.1"/>
    </source>
</evidence>
<dbReference type="Pfam" id="PF11608">
    <property type="entry name" value="RRM_MARF1"/>
    <property type="match status" value="1"/>
</dbReference>
<dbReference type="InterPro" id="IPR021139">
    <property type="entry name" value="NYN"/>
</dbReference>
<keyword evidence="15" id="KW-1185">Reference proteome</keyword>
<protein>
    <recommendedName>
        <fullName evidence="2">Meiosis regulator and mRNA stability factor 1</fullName>
    </recommendedName>
    <alternativeName>
        <fullName evidence="9">Limkain-b1</fullName>
    </alternativeName>
</protein>
<evidence type="ECO:0000256" key="4">
    <source>
        <dbReference type="ARBA" id="ARBA00022782"/>
    </source>
</evidence>
<evidence type="ECO:0000256" key="7">
    <source>
        <dbReference type="ARBA" id="ARBA00023140"/>
    </source>
</evidence>
<feature type="region of interest" description="Disordered" evidence="11">
    <location>
        <begin position="1776"/>
        <end position="1831"/>
    </location>
</feature>
<dbReference type="GO" id="GO:1905762">
    <property type="term" value="F:CCR4-NOT complex binding"/>
    <property type="evidence" value="ECO:0007669"/>
    <property type="project" value="TreeGrafter"/>
</dbReference>
<dbReference type="InterPro" id="IPR035979">
    <property type="entry name" value="RBD_domain_sf"/>
</dbReference>
<feature type="region of interest" description="Disordered" evidence="11">
    <location>
        <begin position="35"/>
        <end position="65"/>
    </location>
</feature>
<feature type="domain" description="HTH OST-type" evidence="13">
    <location>
        <begin position="1311"/>
        <end position="1386"/>
    </location>
</feature>
<keyword evidence="4" id="KW-0221">Differentiation</keyword>
<dbReference type="GO" id="GO:0051321">
    <property type="term" value="P:meiotic cell cycle"/>
    <property type="evidence" value="ECO:0007669"/>
    <property type="project" value="UniProtKB-KW"/>
</dbReference>
<feature type="domain" description="HTH OST-type" evidence="13">
    <location>
        <begin position="1138"/>
        <end position="1215"/>
    </location>
</feature>
<dbReference type="SUPFAM" id="SSF54928">
    <property type="entry name" value="RNA-binding domain, RBD"/>
    <property type="match status" value="2"/>
</dbReference>
<keyword evidence="7" id="KW-0576">Peroxisome</keyword>
<comment type="caution">
    <text evidence="14">The sequence shown here is derived from an EMBL/GenBank/DDBJ whole genome shotgun (WGS) entry which is preliminary data.</text>
</comment>
<evidence type="ECO:0000256" key="5">
    <source>
        <dbReference type="ARBA" id="ARBA00022884"/>
    </source>
</evidence>
<keyword evidence="6" id="KW-0896">Oogenesis</keyword>
<dbReference type="PANTHER" id="PTHR14379">
    <property type="entry name" value="LIMKAIN B LKAP"/>
    <property type="match status" value="1"/>
</dbReference>
<dbReference type="Pfam" id="PF01936">
    <property type="entry name" value="NYN"/>
    <property type="match status" value="1"/>
</dbReference>
<dbReference type="CDD" id="cd12256">
    <property type="entry name" value="RRM2_LKAP"/>
    <property type="match status" value="1"/>
</dbReference>
<feature type="compositionally biased region" description="Polar residues" evidence="11">
    <location>
        <begin position="807"/>
        <end position="817"/>
    </location>
</feature>
<evidence type="ECO:0000256" key="9">
    <source>
        <dbReference type="ARBA" id="ARBA00030116"/>
    </source>
</evidence>
<dbReference type="Pfam" id="PF19687">
    <property type="entry name" value="MARF1_LOTUS"/>
    <property type="match status" value="1"/>
</dbReference>
<dbReference type="SMART" id="SM00360">
    <property type="entry name" value="RRM"/>
    <property type="match status" value="1"/>
</dbReference>
<accession>A0A6G0JBG8</accession>
<dbReference type="InterPro" id="IPR034189">
    <property type="entry name" value="MARF1_RRM1"/>
</dbReference>
<feature type="compositionally biased region" description="Polar residues" evidence="11">
    <location>
        <begin position="1694"/>
        <end position="1704"/>
    </location>
</feature>
<evidence type="ECO:0000256" key="6">
    <source>
        <dbReference type="ARBA" id="ARBA00022943"/>
    </source>
</evidence>
<organism evidence="14 15">
    <name type="scientific">Larimichthys crocea</name>
    <name type="common">Large yellow croaker</name>
    <name type="synonym">Pseudosciaena crocea</name>
    <dbReference type="NCBI Taxonomy" id="215358"/>
    <lineage>
        <taxon>Eukaryota</taxon>
        <taxon>Metazoa</taxon>
        <taxon>Chordata</taxon>
        <taxon>Craniata</taxon>
        <taxon>Vertebrata</taxon>
        <taxon>Euteleostomi</taxon>
        <taxon>Actinopterygii</taxon>
        <taxon>Neopterygii</taxon>
        <taxon>Teleostei</taxon>
        <taxon>Neoteleostei</taxon>
        <taxon>Acanthomorphata</taxon>
        <taxon>Eupercaria</taxon>
        <taxon>Sciaenidae</taxon>
        <taxon>Larimichthys</taxon>
    </lineage>
</organism>
<feature type="region of interest" description="Disordered" evidence="11">
    <location>
        <begin position="900"/>
        <end position="924"/>
    </location>
</feature>
<dbReference type="FunFam" id="3.30.420.610:FF:000001">
    <property type="entry name" value="Meiosis regulator and mRNA stability factor 1"/>
    <property type="match status" value="1"/>
</dbReference>
<dbReference type="InterPro" id="IPR024768">
    <property type="entry name" value="Marf1"/>
</dbReference>
<evidence type="ECO:0000259" key="13">
    <source>
        <dbReference type="PROSITE" id="PS51644"/>
    </source>
</evidence>
<gene>
    <name evidence="14" type="ORF">D5F01_LYC01096</name>
</gene>
<dbReference type="GO" id="GO:0004540">
    <property type="term" value="F:RNA nuclease activity"/>
    <property type="evidence" value="ECO:0007669"/>
    <property type="project" value="InterPro"/>
</dbReference>
<dbReference type="PROSITE" id="PS50102">
    <property type="entry name" value="RRM"/>
    <property type="match status" value="1"/>
</dbReference>
<reference evidence="14 15" key="1">
    <citation type="submission" date="2019-07" db="EMBL/GenBank/DDBJ databases">
        <title>Chromosome genome assembly for large yellow croaker.</title>
        <authorList>
            <person name="Xiao S."/>
        </authorList>
    </citation>
    <scope>NUCLEOTIDE SEQUENCE [LARGE SCALE GENOMIC DNA]</scope>
    <source>
        <strain evidence="14">JMULYC20181020</strain>
        <tissue evidence="14">Muscle</tissue>
    </source>
</reference>
<evidence type="ECO:0000256" key="1">
    <source>
        <dbReference type="ARBA" id="ARBA00004275"/>
    </source>
</evidence>
<dbReference type="InterPro" id="IPR034191">
    <property type="entry name" value="MARF1_RRM2"/>
</dbReference>
<evidence type="ECO:0000259" key="12">
    <source>
        <dbReference type="PROSITE" id="PS50102"/>
    </source>
</evidence>
<evidence type="ECO:0000256" key="10">
    <source>
        <dbReference type="PROSITE-ProRule" id="PRU00176"/>
    </source>
</evidence>
<dbReference type="Pfam" id="PF12872">
    <property type="entry name" value="OST-HTH"/>
    <property type="match status" value="4"/>
</dbReference>
<feature type="compositionally biased region" description="Polar residues" evidence="11">
    <location>
        <begin position="1791"/>
        <end position="1805"/>
    </location>
</feature>
<dbReference type="InterPro" id="IPR041966">
    <property type="entry name" value="LOTUS-like"/>
</dbReference>
<feature type="compositionally biased region" description="Low complexity" evidence="11">
    <location>
        <begin position="709"/>
        <end position="720"/>
    </location>
</feature>
<evidence type="ECO:0000256" key="11">
    <source>
        <dbReference type="SAM" id="MobiDB-lite"/>
    </source>
</evidence>
<feature type="region of interest" description="Disordered" evidence="11">
    <location>
        <begin position="107"/>
        <end position="165"/>
    </location>
</feature>
<dbReference type="InterPro" id="IPR000504">
    <property type="entry name" value="RRM_dom"/>
</dbReference>
<dbReference type="GO" id="GO:0048477">
    <property type="term" value="P:oogenesis"/>
    <property type="evidence" value="ECO:0007669"/>
    <property type="project" value="UniProtKB-KW"/>
</dbReference>
<dbReference type="GO" id="GO:0003723">
    <property type="term" value="F:RNA binding"/>
    <property type="evidence" value="ECO:0007669"/>
    <property type="project" value="UniProtKB-UniRule"/>
</dbReference>
<dbReference type="CDD" id="cd10910">
    <property type="entry name" value="PIN_limkain_b1_N_like"/>
    <property type="match status" value="1"/>
</dbReference>
<feature type="domain" description="HTH OST-type" evidence="13">
    <location>
        <begin position="1235"/>
        <end position="1309"/>
    </location>
</feature>
<keyword evidence="3" id="KW-0677">Repeat</keyword>
<feature type="domain" description="RRM" evidence="12">
    <location>
        <begin position="925"/>
        <end position="1004"/>
    </location>
</feature>
<dbReference type="InterPro" id="IPR025605">
    <property type="entry name" value="OST-HTH/LOTUS_dom"/>
</dbReference>
<dbReference type="Gene3D" id="3.40.50.1010">
    <property type="entry name" value="5'-nuclease"/>
    <property type="match status" value="1"/>
</dbReference>
<comment type="subcellular location">
    <subcellularLocation>
        <location evidence="1">Peroxisome</location>
    </subcellularLocation>
</comment>
<dbReference type="InterPro" id="IPR045602">
    <property type="entry name" value="MARF1_LOTUS"/>
</dbReference>
<keyword evidence="5 10" id="KW-0694">RNA-binding</keyword>
<dbReference type="CDD" id="cd09979">
    <property type="entry name" value="LOTUS_3_Limkain_b1"/>
    <property type="match status" value="1"/>
</dbReference>
<dbReference type="GO" id="GO:0010468">
    <property type="term" value="P:regulation of gene expression"/>
    <property type="evidence" value="ECO:0007669"/>
    <property type="project" value="InterPro"/>
</dbReference>
<feature type="compositionally biased region" description="Basic residues" evidence="11">
    <location>
        <begin position="745"/>
        <end position="754"/>
    </location>
</feature>
<feature type="region of interest" description="Disordered" evidence="11">
    <location>
        <begin position="681"/>
        <end position="860"/>
    </location>
</feature>
<dbReference type="Proteomes" id="UP000424527">
    <property type="component" value="Unassembled WGS sequence"/>
</dbReference>
<feature type="compositionally biased region" description="Pro residues" evidence="11">
    <location>
        <begin position="133"/>
        <end position="144"/>
    </location>
</feature>
<dbReference type="Gene3D" id="3.30.420.610">
    <property type="entry name" value="LOTUS domain-like"/>
    <property type="match status" value="5"/>
</dbReference>
<evidence type="ECO:0000256" key="2">
    <source>
        <dbReference type="ARBA" id="ARBA00022152"/>
    </source>
</evidence>
<feature type="domain" description="HTH OST-type" evidence="13">
    <location>
        <begin position="1615"/>
        <end position="1689"/>
    </location>
</feature>
<dbReference type="EMBL" id="REGW02000001">
    <property type="protein sequence ID" value="KAE8300947.1"/>
    <property type="molecule type" value="Genomic_DNA"/>
</dbReference>
<feature type="domain" description="HTH OST-type" evidence="13">
    <location>
        <begin position="1525"/>
        <end position="1605"/>
    </location>
</feature>
<proteinExistence type="predicted"/>
<evidence type="ECO:0000256" key="8">
    <source>
        <dbReference type="ARBA" id="ARBA00023254"/>
    </source>
</evidence>
<feature type="compositionally biased region" description="Pro residues" evidence="11">
    <location>
        <begin position="911"/>
        <end position="920"/>
    </location>
</feature>
<dbReference type="PANTHER" id="PTHR14379:SF3">
    <property type="entry name" value="MEIOSIS REGULATOR AND MRNA STABILITY FACTOR 1"/>
    <property type="match status" value="1"/>
</dbReference>
<dbReference type="Gene3D" id="3.30.70.330">
    <property type="match status" value="2"/>
</dbReference>
<dbReference type="CDD" id="cd09980">
    <property type="entry name" value="LOTUS_4_Limkain_b1"/>
    <property type="match status" value="1"/>
</dbReference>
<dbReference type="GO" id="GO:0005777">
    <property type="term" value="C:peroxisome"/>
    <property type="evidence" value="ECO:0007669"/>
    <property type="project" value="UniProtKB-SubCell"/>
</dbReference>
<evidence type="ECO:0000256" key="3">
    <source>
        <dbReference type="ARBA" id="ARBA00022737"/>
    </source>
</evidence>